<proteinExistence type="predicted"/>
<dbReference type="Proteomes" id="UP000183997">
    <property type="component" value="Unassembled WGS sequence"/>
</dbReference>
<dbReference type="SUPFAM" id="SSF54523">
    <property type="entry name" value="Pili subunits"/>
    <property type="match status" value="1"/>
</dbReference>
<dbReference type="EMBL" id="FRAR01000006">
    <property type="protein sequence ID" value="SHK07515.1"/>
    <property type="molecule type" value="Genomic_DNA"/>
</dbReference>
<dbReference type="OrthoDB" id="1786957at2"/>
<evidence type="ECO:0000256" key="1">
    <source>
        <dbReference type="SAM" id="Phobius"/>
    </source>
</evidence>
<dbReference type="PROSITE" id="PS00409">
    <property type="entry name" value="PROKAR_NTER_METHYL"/>
    <property type="match status" value="1"/>
</dbReference>
<name>A0A1M6PHU0_9FIRM</name>
<keyword evidence="1" id="KW-1133">Transmembrane helix</keyword>
<dbReference type="Gene3D" id="3.30.700.10">
    <property type="entry name" value="Glycoprotein, Type 4 Pilin"/>
    <property type="match status" value="1"/>
</dbReference>
<organism evidence="2 3">
    <name type="scientific">Desulforamulus aeronauticus DSM 10349</name>
    <dbReference type="NCBI Taxonomy" id="1121421"/>
    <lineage>
        <taxon>Bacteria</taxon>
        <taxon>Bacillati</taxon>
        <taxon>Bacillota</taxon>
        <taxon>Clostridia</taxon>
        <taxon>Eubacteriales</taxon>
        <taxon>Peptococcaceae</taxon>
        <taxon>Desulforamulus</taxon>
    </lineage>
</organism>
<reference evidence="3" key="1">
    <citation type="submission" date="2016-11" db="EMBL/GenBank/DDBJ databases">
        <authorList>
            <person name="Varghese N."/>
            <person name="Submissions S."/>
        </authorList>
    </citation>
    <scope>NUCLEOTIDE SEQUENCE [LARGE SCALE GENOMIC DNA]</scope>
    <source>
        <strain evidence="3">DSM 10349</strain>
    </source>
</reference>
<accession>A0A1M6PHU0</accession>
<dbReference type="RefSeq" id="WP_072910788.1">
    <property type="nucleotide sequence ID" value="NZ_FRAR01000006.1"/>
</dbReference>
<dbReference type="Pfam" id="PF07963">
    <property type="entry name" value="N_methyl"/>
    <property type="match status" value="1"/>
</dbReference>
<dbReference type="NCBIfam" id="TIGR02532">
    <property type="entry name" value="IV_pilin_GFxxxE"/>
    <property type="match status" value="1"/>
</dbReference>
<dbReference type="STRING" id="1121421.SAMN02745123_00594"/>
<keyword evidence="1" id="KW-0472">Membrane</keyword>
<feature type="transmembrane region" description="Helical" evidence="1">
    <location>
        <begin position="20"/>
        <end position="41"/>
    </location>
</feature>
<protein>
    <submittedName>
        <fullName evidence="2">Type IV pilin N-term methylation site GFxxxE</fullName>
    </submittedName>
</protein>
<evidence type="ECO:0000313" key="3">
    <source>
        <dbReference type="Proteomes" id="UP000183997"/>
    </source>
</evidence>
<evidence type="ECO:0000313" key="2">
    <source>
        <dbReference type="EMBL" id="SHK07515.1"/>
    </source>
</evidence>
<gene>
    <name evidence="2" type="ORF">SAMN02745123_00594</name>
</gene>
<dbReference type="InterPro" id="IPR012902">
    <property type="entry name" value="N_methyl_site"/>
</dbReference>
<dbReference type="InterPro" id="IPR045584">
    <property type="entry name" value="Pilin-like"/>
</dbReference>
<keyword evidence="1" id="KW-0812">Transmembrane</keyword>
<sequence>MKNLKIKLLHFVRSKKGFTLVEMVVVMMILGVVVAITLPNYSRPFSDYKLYTAARQMQVEIRSLQQKSMALDNTILTNSMQFGQGINTYTITEVISVSPGKVQYRPPRMIKLPEGISILATSLNNNQLNISKNGSVSTGGTITLSSAVTGKRLYVIVATGAGRVRLSNLLPKSQDS</sequence>
<keyword evidence="3" id="KW-1185">Reference proteome</keyword>
<dbReference type="AlphaFoldDB" id="A0A1M6PHU0"/>